<organism evidence="2 3">
    <name type="scientific">Staphylococcus simulans UMC-CNS-990</name>
    <dbReference type="NCBI Taxonomy" id="1405498"/>
    <lineage>
        <taxon>Bacteria</taxon>
        <taxon>Bacillati</taxon>
        <taxon>Bacillota</taxon>
        <taxon>Bacilli</taxon>
        <taxon>Bacillales</taxon>
        <taxon>Staphylococcaceae</taxon>
        <taxon>Staphylococcus</taxon>
    </lineage>
</organism>
<proteinExistence type="predicted"/>
<feature type="transmembrane region" description="Helical" evidence="1">
    <location>
        <begin position="31"/>
        <end position="49"/>
    </location>
</feature>
<keyword evidence="1" id="KW-1133">Transmembrane helix</keyword>
<feature type="transmembrane region" description="Helical" evidence="1">
    <location>
        <begin position="61"/>
        <end position="82"/>
    </location>
</feature>
<protein>
    <recommendedName>
        <fullName evidence="4">Permease</fullName>
    </recommendedName>
</protein>
<evidence type="ECO:0000313" key="2">
    <source>
        <dbReference type="EMBL" id="ERS94052.1"/>
    </source>
</evidence>
<feature type="transmembrane region" description="Helical" evidence="1">
    <location>
        <begin position="6"/>
        <end position="24"/>
    </location>
</feature>
<evidence type="ECO:0008006" key="4">
    <source>
        <dbReference type="Google" id="ProtNLM"/>
    </source>
</evidence>
<keyword evidence="1" id="KW-0472">Membrane</keyword>
<comment type="caution">
    <text evidence="2">The sequence shown here is derived from an EMBL/GenBank/DDBJ whole genome shotgun (WGS) entry which is preliminary data.</text>
</comment>
<sequence length="115" mass="13672">MTIFDMPNYLWITIVAVLIVTVFFGLALSKWVAPAVLTFVVLGVLAFFLPNFFDITYQPLLGYAAFMAIISLIESFLVWYFTRDFRRRRLEKRLQKELHEHEGRRSRIHGFRRNK</sequence>
<dbReference type="GeneID" id="77331688"/>
<accession>A0ABN0PEL0</accession>
<gene>
    <name evidence="2" type="ORF">SSIM_04345</name>
</gene>
<evidence type="ECO:0000313" key="3">
    <source>
        <dbReference type="Proteomes" id="UP000017131"/>
    </source>
</evidence>
<dbReference type="EMBL" id="AXDY01000003">
    <property type="protein sequence ID" value="ERS94052.1"/>
    <property type="molecule type" value="Genomic_DNA"/>
</dbReference>
<evidence type="ECO:0000256" key="1">
    <source>
        <dbReference type="SAM" id="Phobius"/>
    </source>
</evidence>
<name>A0ABN0PEL0_STASI</name>
<keyword evidence="1" id="KW-0812">Transmembrane</keyword>
<reference evidence="2 3" key="1">
    <citation type="journal article" date="2013" name="Genome Announc.">
        <title>Draft Genome Sequence of Staphylococcus simulans UMC-CNS-990, Isolated from a Case of Chronic Bovine Mastitis.</title>
        <authorList>
            <person name="Calcutt M.J."/>
            <person name="Foecking M.F."/>
            <person name="Hsieh H.Y."/>
            <person name="Perry J."/>
            <person name="Stewart G.C."/>
            <person name="Middleton J.R."/>
        </authorList>
    </citation>
    <scope>NUCLEOTIDE SEQUENCE [LARGE SCALE GENOMIC DNA]</scope>
    <source>
        <strain evidence="2 3">UMC-CNS-990</strain>
    </source>
</reference>
<dbReference type="Proteomes" id="UP000017131">
    <property type="component" value="Unassembled WGS sequence"/>
</dbReference>
<dbReference type="RefSeq" id="WP_002480897.1">
    <property type="nucleotide sequence ID" value="NZ_AXDY01000003.1"/>
</dbReference>
<keyword evidence="3" id="KW-1185">Reference proteome</keyword>